<sequence length="87" mass="9819">MPVQSQRAKWNYVLKTAVLWAFGMSAFIYLFQWVTGQVSERYPSMSLALVSILMGIMAGAIVIFPIGIMAGLLFWRKKFDKQGARGK</sequence>
<protein>
    <submittedName>
        <fullName evidence="2">Uncharacterized protein</fullName>
    </submittedName>
</protein>
<organism evidence="2 3">
    <name type="scientific">Mesobacillus subterraneus</name>
    <dbReference type="NCBI Taxonomy" id="285983"/>
    <lineage>
        <taxon>Bacteria</taxon>
        <taxon>Bacillati</taxon>
        <taxon>Bacillota</taxon>
        <taxon>Bacilli</taxon>
        <taxon>Bacillales</taxon>
        <taxon>Bacillaceae</taxon>
        <taxon>Mesobacillus</taxon>
    </lineage>
</organism>
<name>A0A427TH69_9BACI</name>
<feature type="transmembrane region" description="Helical" evidence="1">
    <location>
        <begin position="12"/>
        <end position="34"/>
    </location>
</feature>
<keyword evidence="1" id="KW-1133">Transmembrane helix</keyword>
<evidence type="ECO:0000313" key="2">
    <source>
        <dbReference type="EMBL" id="RSD22544.1"/>
    </source>
</evidence>
<dbReference type="OrthoDB" id="2939643at2"/>
<dbReference type="EMBL" id="RSFW01000031">
    <property type="protein sequence ID" value="RSD22544.1"/>
    <property type="molecule type" value="Genomic_DNA"/>
</dbReference>
<keyword evidence="1" id="KW-0812">Transmembrane</keyword>
<keyword evidence="1" id="KW-0472">Membrane</keyword>
<evidence type="ECO:0000313" key="3">
    <source>
        <dbReference type="Proteomes" id="UP000279911"/>
    </source>
</evidence>
<evidence type="ECO:0000256" key="1">
    <source>
        <dbReference type="SAM" id="Phobius"/>
    </source>
</evidence>
<dbReference type="AlphaFoldDB" id="A0A427TH69"/>
<reference evidence="3" key="1">
    <citation type="submission" date="2018-12" db="EMBL/GenBank/DDBJ databases">
        <title>Bacillus chawlae sp. nov., Bacillus glennii sp. nov., and Bacillus saganii sp. nov. Isolated from the Vehicle Assembly Building at Kennedy Space Center where the Viking Spacecraft were Assembled.</title>
        <authorList>
            <person name="Seuylemezian A."/>
            <person name="Vaishampayan P."/>
        </authorList>
    </citation>
    <scope>NUCLEOTIDE SEQUENCE [LARGE SCALE GENOMIC DNA]</scope>
    <source>
        <strain evidence="3">DSM 13966</strain>
    </source>
</reference>
<dbReference type="RefSeq" id="WP_125482022.1">
    <property type="nucleotide sequence ID" value="NZ_RSFW01000031.1"/>
</dbReference>
<feature type="transmembrane region" description="Helical" evidence="1">
    <location>
        <begin position="46"/>
        <end position="75"/>
    </location>
</feature>
<accession>A0A427TH69</accession>
<comment type="caution">
    <text evidence="2">The sequence shown here is derived from an EMBL/GenBank/DDBJ whole genome shotgun (WGS) entry which is preliminary data.</text>
</comment>
<proteinExistence type="predicted"/>
<gene>
    <name evidence="2" type="ORF">EJA10_21105</name>
</gene>
<dbReference type="Proteomes" id="UP000279911">
    <property type="component" value="Unassembled WGS sequence"/>
</dbReference>